<dbReference type="InterPro" id="IPR052891">
    <property type="entry name" value="DNA-3mA_glycosylase"/>
</dbReference>
<evidence type="ECO:0000313" key="2">
    <source>
        <dbReference type="EMBL" id="XBH23221.1"/>
    </source>
</evidence>
<dbReference type="GO" id="GO:0006284">
    <property type="term" value="P:base-excision repair"/>
    <property type="evidence" value="ECO:0007669"/>
    <property type="project" value="InterPro"/>
</dbReference>
<dbReference type="GO" id="GO:0046872">
    <property type="term" value="F:metal ion binding"/>
    <property type="evidence" value="ECO:0007669"/>
    <property type="project" value="UniProtKB-KW"/>
</dbReference>
<organism evidence="2">
    <name type="scientific">Jonesiaceae bacterium BS-20</name>
    <dbReference type="NCBI Taxonomy" id="3120821"/>
    <lineage>
        <taxon>Bacteria</taxon>
        <taxon>Bacillati</taxon>
        <taxon>Actinomycetota</taxon>
        <taxon>Actinomycetes</taxon>
        <taxon>Micrococcales</taxon>
        <taxon>Jonesiaceae</taxon>
    </lineage>
</organism>
<dbReference type="InterPro" id="IPR011257">
    <property type="entry name" value="DNA_glycosylase"/>
</dbReference>
<gene>
    <name evidence="2" type="ORF">V5R04_12320</name>
</gene>
<accession>A0AAU7E1Q1</accession>
<keyword evidence="1" id="KW-0479">Metal-binding</keyword>
<name>A0AAU7E1Q1_9MICO</name>
<dbReference type="Pfam" id="PF03352">
    <property type="entry name" value="Adenine_glyco"/>
    <property type="match status" value="1"/>
</dbReference>
<protein>
    <submittedName>
        <fullName evidence="2">DNA-3-methyladenine glycosylase I</fullName>
        <ecNumber evidence="2">3.2.2.20</ecNumber>
    </submittedName>
</protein>
<proteinExistence type="predicted"/>
<dbReference type="PANTHER" id="PTHR30037:SF4">
    <property type="entry name" value="DNA-3-METHYLADENINE GLYCOSYLASE I"/>
    <property type="match status" value="1"/>
</dbReference>
<dbReference type="SUPFAM" id="SSF48150">
    <property type="entry name" value="DNA-glycosylase"/>
    <property type="match status" value="1"/>
</dbReference>
<reference evidence="2" key="1">
    <citation type="submission" date="2024-02" db="EMBL/GenBank/DDBJ databases">
        <title>Tomenella chthoni gen. nov. sp. nov., a member of the family Jonesiaceae isolated from bat guano.</title>
        <authorList>
            <person name="Miller S.L."/>
            <person name="King J."/>
            <person name="Sankaranarayanan K."/>
            <person name="Lawson P.A."/>
        </authorList>
    </citation>
    <scope>NUCLEOTIDE SEQUENCE</scope>
    <source>
        <strain evidence="2">BS-20</strain>
    </source>
</reference>
<dbReference type="InterPro" id="IPR005019">
    <property type="entry name" value="Adenine_glyco"/>
</dbReference>
<feature type="binding site" evidence="1">
    <location>
        <position position="186"/>
    </location>
    <ligand>
        <name>Zn(2+)</name>
        <dbReference type="ChEBI" id="CHEBI:29105"/>
    </ligand>
</feature>
<dbReference type="Gene3D" id="1.10.340.30">
    <property type="entry name" value="Hypothetical protein, domain 2"/>
    <property type="match status" value="1"/>
</dbReference>
<dbReference type="PANTHER" id="PTHR30037">
    <property type="entry name" value="DNA-3-METHYLADENINE GLYCOSYLASE 1"/>
    <property type="match status" value="1"/>
</dbReference>
<evidence type="ECO:0000256" key="1">
    <source>
        <dbReference type="PIRSR" id="PIRSR605019-1"/>
    </source>
</evidence>
<keyword evidence="2" id="KW-0378">Hydrolase</keyword>
<dbReference type="AlphaFoldDB" id="A0AAU7E1Q1"/>
<keyword evidence="2" id="KW-0326">Glycosidase</keyword>
<keyword evidence="1" id="KW-0862">Zinc</keyword>
<dbReference type="GO" id="GO:0008725">
    <property type="term" value="F:DNA-3-methyladenine glycosylase activity"/>
    <property type="evidence" value="ECO:0007669"/>
    <property type="project" value="UniProtKB-EC"/>
</dbReference>
<sequence length="201" mass="22600">MPPLDSGAVICPDGLIRPAWAASNEMLQNYYDHEWGMPVRDEHGMFERLTLEGFQAGLSWATILKKRDRFRTVFEDFIPDRIALFSEDKVAELLQDAGIIRNRAKILATIKNAKATIKLREDGGLAEFIWSFQPELTPQPHRLMDVPTQSEESVALSKALKKRDFGFVGPTTMFALMEAAGIVDTHLMSSHRRGSSGVWPV</sequence>
<dbReference type="EMBL" id="CP146203">
    <property type="protein sequence ID" value="XBH23221.1"/>
    <property type="molecule type" value="Genomic_DNA"/>
</dbReference>
<dbReference type="EC" id="3.2.2.20" evidence="2"/>